<protein>
    <submittedName>
        <fullName evidence="2">Uncharacterized protein</fullName>
    </submittedName>
</protein>
<gene>
    <name evidence="2" type="ORF">NDU88_000787</name>
</gene>
<sequence>MAPLARSQTPGPRTRTSILKALIRPVVSGLPLRCLLSSQTAAVETGRLIPATLLPQLDSVVGSAADTLYPCLPHAVRMVDADKRDEEGVSRIDRETDQADQAGKGLRLRRFE</sequence>
<organism evidence="2 3">
    <name type="scientific">Pleurodeles waltl</name>
    <name type="common">Iberian ribbed newt</name>
    <dbReference type="NCBI Taxonomy" id="8319"/>
    <lineage>
        <taxon>Eukaryota</taxon>
        <taxon>Metazoa</taxon>
        <taxon>Chordata</taxon>
        <taxon>Craniata</taxon>
        <taxon>Vertebrata</taxon>
        <taxon>Euteleostomi</taxon>
        <taxon>Amphibia</taxon>
        <taxon>Batrachia</taxon>
        <taxon>Caudata</taxon>
        <taxon>Salamandroidea</taxon>
        <taxon>Salamandridae</taxon>
        <taxon>Pleurodelinae</taxon>
        <taxon>Pleurodeles</taxon>
    </lineage>
</organism>
<accession>A0AAV7TGQ5</accession>
<feature type="compositionally biased region" description="Basic and acidic residues" evidence="1">
    <location>
        <begin position="84"/>
        <end position="97"/>
    </location>
</feature>
<proteinExistence type="predicted"/>
<comment type="caution">
    <text evidence="2">The sequence shown here is derived from an EMBL/GenBank/DDBJ whole genome shotgun (WGS) entry which is preliminary data.</text>
</comment>
<dbReference type="EMBL" id="JANPWB010000006">
    <property type="protein sequence ID" value="KAJ1175499.1"/>
    <property type="molecule type" value="Genomic_DNA"/>
</dbReference>
<keyword evidence="3" id="KW-1185">Reference proteome</keyword>
<evidence type="ECO:0000313" key="3">
    <source>
        <dbReference type="Proteomes" id="UP001066276"/>
    </source>
</evidence>
<reference evidence="2" key="1">
    <citation type="journal article" date="2022" name="bioRxiv">
        <title>Sequencing and chromosome-scale assembly of the giantPleurodeles waltlgenome.</title>
        <authorList>
            <person name="Brown T."/>
            <person name="Elewa A."/>
            <person name="Iarovenko S."/>
            <person name="Subramanian E."/>
            <person name="Araus A.J."/>
            <person name="Petzold A."/>
            <person name="Susuki M."/>
            <person name="Suzuki K.-i.T."/>
            <person name="Hayashi T."/>
            <person name="Toyoda A."/>
            <person name="Oliveira C."/>
            <person name="Osipova E."/>
            <person name="Leigh N.D."/>
            <person name="Simon A."/>
            <person name="Yun M.H."/>
        </authorList>
    </citation>
    <scope>NUCLEOTIDE SEQUENCE</scope>
    <source>
        <strain evidence="2">20211129_DDA</strain>
        <tissue evidence="2">Liver</tissue>
    </source>
</reference>
<feature type="region of interest" description="Disordered" evidence="1">
    <location>
        <begin position="84"/>
        <end position="112"/>
    </location>
</feature>
<dbReference type="Proteomes" id="UP001066276">
    <property type="component" value="Chromosome 3_2"/>
</dbReference>
<name>A0AAV7TGQ5_PLEWA</name>
<dbReference type="AlphaFoldDB" id="A0AAV7TGQ5"/>
<evidence type="ECO:0000313" key="2">
    <source>
        <dbReference type="EMBL" id="KAJ1175499.1"/>
    </source>
</evidence>
<evidence type="ECO:0000256" key="1">
    <source>
        <dbReference type="SAM" id="MobiDB-lite"/>
    </source>
</evidence>